<name>A0A3Q7I294_SOLLC</name>
<dbReference type="SMR" id="A0A3Q7I294"/>
<evidence type="ECO:0000256" key="3">
    <source>
        <dbReference type="SAM" id="MobiDB-lite"/>
    </source>
</evidence>
<reference evidence="4" key="1">
    <citation type="journal article" date="2012" name="Nature">
        <title>The tomato genome sequence provides insights into fleshy fruit evolution.</title>
        <authorList>
            <consortium name="Tomato Genome Consortium"/>
        </authorList>
    </citation>
    <scope>NUCLEOTIDE SEQUENCE [LARGE SCALE GENOMIC DNA]</scope>
    <source>
        <strain evidence="4">cv. Heinz 1706</strain>
    </source>
</reference>
<comment type="catalytic activity">
    <reaction evidence="1">
        <text>aldehydo-D-ribose 5-phosphate = D-ribulose 5-phosphate</text>
        <dbReference type="Rhea" id="RHEA:14657"/>
        <dbReference type="ChEBI" id="CHEBI:58121"/>
        <dbReference type="ChEBI" id="CHEBI:58273"/>
        <dbReference type="EC" id="5.3.1.6"/>
    </reaction>
</comment>
<accession>A0A3Q7I294</accession>
<protein>
    <recommendedName>
        <fullName evidence="6">Ribose-5-phosphate isomerase</fullName>
    </recommendedName>
</protein>
<dbReference type="PANTHER" id="PTHR43748">
    <property type="entry name" value="RIBOSE-5-PHOSPHATE ISOMERASE 3, CHLOROPLASTIC-RELATED"/>
    <property type="match status" value="1"/>
</dbReference>
<dbReference type="PANTHER" id="PTHR43748:SF3">
    <property type="entry name" value="RIBOSE-5-PHOSPHATE ISOMERASE 3, CHLOROPLASTIC-RELATED"/>
    <property type="match status" value="1"/>
</dbReference>
<dbReference type="EnsemblPlants" id="Solyc09g059710.2.1">
    <property type="protein sequence ID" value="Solyc09g059710.2.1"/>
    <property type="gene ID" value="Solyc09g059710.2"/>
</dbReference>
<evidence type="ECO:0000313" key="5">
    <source>
        <dbReference type="Proteomes" id="UP000004994"/>
    </source>
</evidence>
<feature type="compositionally biased region" description="Polar residues" evidence="3">
    <location>
        <begin position="67"/>
        <end position="82"/>
    </location>
</feature>
<evidence type="ECO:0008006" key="6">
    <source>
        <dbReference type="Google" id="ProtNLM"/>
    </source>
</evidence>
<feature type="region of interest" description="Disordered" evidence="3">
    <location>
        <begin position="62"/>
        <end position="89"/>
    </location>
</feature>
<organism evidence="4">
    <name type="scientific">Solanum lycopersicum</name>
    <name type="common">Tomato</name>
    <name type="synonym">Lycopersicon esculentum</name>
    <dbReference type="NCBI Taxonomy" id="4081"/>
    <lineage>
        <taxon>Eukaryota</taxon>
        <taxon>Viridiplantae</taxon>
        <taxon>Streptophyta</taxon>
        <taxon>Embryophyta</taxon>
        <taxon>Tracheophyta</taxon>
        <taxon>Spermatophyta</taxon>
        <taxon>Magnoliopsida</taxon>
        <taxon>eudicotyledons</taxon>
        <taxon>Gunneridae</taxon>
        <taxon>Pentapetalae</taxon>
        <taxon>asterids</taxon>
        <taxon>lamiids</taxon>
        <taxon>Solanales</taxon>
        <taxon>Solanaceae</taxon>
        <taxon>Solanoideae</taxon>
        <taxon>Solaneae</taxon>
        <taxon>Solanum</taxon>
        <taxon>Solanum subgen. Lycopersicon</taxon>
    </lineage>
</organism>
<dbReference type="OMA" id="FAGNTIW"/>
<reference evidence="4" key="2">
    <citation type="submission" date="2019-01" db="UniProtKB">
        <authorList>
            <consortium name="EnsemblPlants"/>
        </authorList>
    </citation>
    <scope>IDENTIFICATION</scope>
    <source>
        <strain evidence="4">cv. Heinz 1706</strain>
    </source>
</reference>
<comment type="pathway">
    <text evidence="2">Carbohydrate degradation.</text>
</comment>
<evidence type="ECO:0000256" key="1">
    <source>
        <dbReference type="ARBA" id="ARBA00001713"/>
    </source>
</evidence>
<dbReference type="STRING" id="4081.A0A3Q7I294"/>
<evidence type="ECO:0000256" key="2">
    <source>
        <dbReference type="ARBA" id="ARBA00004921"/>
    </source>
</evidence>
<dbReference type="InParanoid" id="A0A3Q7I294"/>
<dbReference type="Gramene" id="Solyc09g059710.2.1">
    <property type="protein sequence ID" value="Solyc09g059710.2.1"/>
    <property type="gene ID" value="Solyc09g059710.2"/>
</dbReference>
<dbReference type="PaxDb" id="4081-Solyc09g059720.1.1"/>
<dbReference type="SUPFAM" id="SSF100950">
    <property type="entry name" value="NagB/RpiA/CoA transferase-like"/>
    <property type="match status" value="1"/>
</dbReference>
<dbReference type="Proteomes" id="UP000004994">
    <property type="component" value="Chromosome 9"/>
</dbReference>
<keyword evidence="5" id="KW-1185">Reference proteome</keyword>
<dbReference type="InterPro" id="IPR050262">
    <property type="entry name" value="Ribose-5P_isomerase"/>
</dbReference>
<dbReference type="AlphaFoldDB" id="A0A3Q7I294"/>
<proteinExistence type="predicted"/>
<sequence>MKAFSALVPSPLTQDGLKKLAADKTVEYLKSGMVFGRGTGSTITFVVAKLGASFIWPTHEHPRSSHFDASTESQPMQGSRRSSFNREDGGGSVWYSATAGKEITSFEGVVEHGLFLDMTTVVIISGKEGVSVKSK</sequence>
<dbReference type="Gene3D" id="3.40.50.1360">
    <property type="match status" value="1"/>
</dbReference>
<evidence type="ECO:0000313" key="4">
    <source>
        <dbReference type="EnsemblPlants" id="Solyc09g059710.2.1"/>
    </source>
</evidence>
<dbReference type="InterPro" id="IPR037171">
    <property type="entry name" value="NagB/RpiA_transferase-like"/>
</dbReference>
<dbReference type="GO" id="GO:0004751">
    <property type="term" value="F:ribose-5-phosphate isomerase activity"/>
    <property type="evidence" value="ECO:0007669"/>
    <property type="project" value="UniProtKB-EC"/>
</dbReference>